<evidence type="ECO:0000313" key="9">
    <source>
        <dbReference type="EMBL" id="ROT66636.1"/>
    </source>
</evidence>
<dbReference type="InterPro" id="IPR026532">
    <property type="entry name" value="BRX1"/>
</dbReference>
<evidence type="ECO:0000256" key="6">
    <source>
        <dbReference type="ARBA" id="ARBA00023242"/>
    </source>
</evidence>
<evidence type="ECO:0000256" key="7">
    <source>
        <dbReference type="SAM" id="MobiDB-lite"/>
    </source>
</evidence>
<name>A0A423SR02_PENVA</name>
<dbReference type="STRING" id="6689.A0A423SR02"/>
<comment type="subcellular location">
    <subcellularLocation>
        <location evidence="2">Nucleus</location>
        <location evidence="2">Nucleolus</location>
    </subcellularLocation>
</comment>
<keyword evidence="10" id="KW-1185">Reference proteome</keyword>
<protein>
    <recommendedName>
        <fullName evidence="4">Ribosome biogenesis protein BRX1 homolog</fullName>
    </recommendedName>
</protein>
<dbReference type="AlphaFoldDB" id="A0A423SR02"/>
<dbReference type="SMART" id="SM00879">
    <property type="entry name" value="Brix"/>
    <property type="match status" value="1"/>
</dbReference>
<evidence type="ECO:0000256" key="4">
    <source>
        <dbReference type="ARBA" id="ARBA00020522"/>
    </source>
</evidence>
<keyword evidence="5" id="KW-0690">Ribosome biogenesis</keyword>
<dbReference type="PANTHER" id="PTHR13634:SF0">
    <property type="entry name" value="RIBOSOME BIOGENESIS PROTEIN BRX1 HOMOLOG"/>
    <property type="match status" value="1"/>
</dbReference>
<proteinExistence type="inferred from homology"/>
<evidence type="ECO:0000256" key="3">
    <source>
        <dbReference type="ARBA" id="ARBA00006369"/>
    </source>
</evidence>
<evidence type="ECO:0000259" key="8">
    <source>
        <dbReference type="PROSITE" id="PS50833"/>
    </source>
</evidence>
<organism evidence="9 10">
    <name type="scientific">Penaeus vannamei</name>
    <name type="common">Whiteleg shrimp</name>
    <name type="synonym">Litopenaeus vannamei</name>
    <dbReference type="NCBI Taxonomy" id="6689"/>
    <lineage>
        <taxon>Eukaryota</taxon>
        <taxon>Metazoa</taxon>
        <taxon>Ecdysozoa</taxon>
        <taxon>Arthropoda</taxon>
        <taxon>Crustacea</taxon>
        <taxon>Multicrustacea</taxon>
        <taxon>Malacostraca</taxon>
        <taxon>Eumalacostraca</taxon>
        <taxon>Eucarida</taxon>
        <taxon>Decapoda</taxon>
        <taxon>Dendrobranchiata</taxon>
        <taxon>Penaeoidea</taxon>
        <taxon>Penaeidae</taxon>
        <taxon>Penaeus</taxon>
    </lineage>
</organism>
<feature type="domain" description="Brix" evidence="8">
    <location>
        <begin position="50"/>
        <end position="238"/>
    </location>
</feature>
<evidence type="ECO:0000256" key="1">
    <source>
        <dbReference type="ARBA" id="ARBA00003439"/>
    </source>
</evidence>
<dbReference type="EMBL" id="QCYY01002914">
    <property type="protein sequence ID" value="ROT66636.1"/>
    <property type="molecule type" value="Genomic_DNA"/>
</dbReference>
<dbReference type="InterPro" id="IPR007109">
    <property type="entry name" value="Brix"/>
</dbReference>
<reference evidence="9 10" key="1">
    <citation type="submission" date="2018-04" db="EMBL/GenBank/DDBJ databases">
        <authorList>
            <person name="Zhang X."/>
            <person name="Yuan J."/>
            <person name="Li F."/>
            <person name="Xiang J."/>
        </authorList>
    </citation>
    <scope>NUCLEOTIDE SEQUENCE [LARGE SCALE GENOMIC DNA]</scope>
    <source>
        <tissue evidence="9">Muscle</tissue>
    </source>
</reference>
<reference evidence="9 10" key="2">
    <citation type="submission" date="2019-01" db="EMBL/GenBank/DDBJ databases">
        <title>The decoding of complex shrimp genome reveals the adaptation for benthos swimmer, frequently molting mechanism and breeding impact on genome.</title>
        <authorList>
            <person name="Sun Y."/>
            <person name="Gao Y."/>
            <person name="Yu Y."/>
        </authorList>
    </citation>
    <scope>NUCLEOTIDE SEQUENCE [LARGE SCALE GENOMIC DNA]</scope>
    <source>
        <tissue evidence="9">Muscle</tissue>
    </source>
</reference>
<sequence>MAKKRARKAVEEEEEEVQTPAAPTGFTPPLTRDSDVPVTKKLKKKWTNKQRVLVFGSRGIGYRERHLMENLRTLMPHSRREVKKQKRDDLRVINEIAEMKNCNKCIYFEMKKKKDFYMWISQVPNGPSIKFLVLNIHTMGELKMTGNCLRGARPLLSFDPQFNEPHWAIMKELFIQTFGIPNYHPRSQPFHDHVYTFTIVDDKIWFRNYEILGADGKLSEIGPRFVLNPIKVFAGSFGGETLWQNPNYMSPNLMRSLVKKNMMGKYLQRRQQKDWNAKRGPAGMIGDPTNEIFQTEANDD</sequence>
<dbReference type="GO" id="GO:0019843">
    <property type="term" value="F:rRNA binding"/>
    <property type="evidence" value="ECO:0007669"/>
    <property type="project" value="InterPro"/>
</dbReference>
<comment type="caution">
    <text evidence="9">The sequence shown here is derived from an EMBL/GenBank/DDBJ whole genome shotgun (WGS) entry which is preliminary data.</text>
</comment>
<accession>A0A423SR02</accession>
<dbReference type="Proteomes" id="UP000283509">
    <property type="component" value="Unassembled WGS sequence"/>
</dbReference>
<comment type="function">
    <text evidence="1">Required for biogenesis of the 60S ribosomal subunit.</text>
</comment>
<feature type="region of interest" description="Disordered" evidence="7">
    <location>
        <begin position="1"/>
        <end position="34"/>
    </location>
</feature>
<comment type="similarity">
    <text evidence="3">Belongs to the BRX1 family.</text>
</comment>
<dbReference type="PROSITE" id="PS50833">
    <property type="entry name" value="BRIX"/>
    <property type="match status" value="1"/>
</dbReference>
<keyword evidence="6" id="KW-0539">Nucleus</keyword>
<evidence type="ECO:0000256" key="5">
    <source>
        <dbReference type="ARBA" id="ARBA00022517"/>
    </source>
</evidence>
<dbReference type="SUPFAM" id="SSF52954">
    <property type="entry name" value="Class II aaRS ABD-related"/>
    <property type="match status" value="1"/>
</dbReference>
<evidence type="ECO:0000256" key="2">
    <source>
        <dbReference type="ARBA" id="ARBA00004604"/>
    </source>
</evidence>
<dbReference type="Pfam" id="PF04427">
    <property type="entry name" value="Brix"/>
    <property type="match status" value="1"/>
</dbReference>
<dbReference type="GO" id="GO:0006364">
    <property type="term" value="P:rRNA processing"/>
    <property type="evidence" value="ECO:0007669"/>
    <property type="project" value="InterPro"/>
</dbReference>
<dbReference type="GO" id="GO:0000027">
    <property type="term" value="P:ribosomal large subunit assembly"/>
    <property type="evidence" value="ECO:0007669"/>
    <property type="project" value="TreeGrafter"/>
</dbReference>
<dbReference type="GO" id="GO:0005730">
    <property type="term" value="C:nucleolus"/>
    <property type="evidence" value="ECO:0007669"/>
    <property type="project" value="UniProtKB-SubCell"/>
</dbReference>
<dbReference type="PANTHER" id="PTHR13634">
    <property type="entry name" value="RIBOSOME BIOGENESIS PROTEIN BRIX"/>
    <property type="match status" value="1"/>
</dbReference>
<gene>
    <name evidence="9" type="ORF">C7M84_015331</name>
</gene>
<evidence type="ECO:0000313" key="10">
    <source>
        <dbReference type="Proteomes" id="UP000283509"/>
    </source>
</evidence>
<dbReference type="OrthoDB" id="1638493at2759"/>